<dbReference type="GO" id="GO:0003916">
    <property type="term" value="F:DNA topoisomerase activity"/>
    <property type="evidence" value="ECO:0007669"/>
    <property type="project" value="InterPro"/>
</dbReference>
<feature type="domain" description="Helicase superfamily 3 single-stranded DNA/RNA virus" evidence="1">
    <location>
        <begin position="243"/>
        <end position="321"/>
    </location>
</feature>
<evidence type="ECO:0000313" key="3">
    <source>
        <dbReference type="EMBL" id="RWR49798.1"/>
    </source>
</evidence>
<dbReference type="GO" id="GO:0006260">
    <property type="term" value="P:DNA replication"/>
    <property type="evidence" value="ECO:0007669"/>
    <property type="project" value="InterPro"/>
</dbReference>
<protein>
    <submittedName>
        <fullName evidence="3">Uncharacterized protein</fullName>
    </submittedName>
</protein>
<organism evidence="3 4">
    <name type="scientific">Lactococcus lactis</name>
    <dbReference type="NCBI Taxonomy" id="1358"/>
    <lineage>
        <taxon>Bacteria</taxon>
        <taxon>Bacillati</taxon>
        <taxon>Bacillota</taxon>
        <taxon>Bacilli</taxon>
        <taxon>Lactobacillales</taxon>
        <taxon>Streptococcaceae</taxon>
        <taxon>Lactococcus</taxon>
    </lineage>
</organism>
<dbReference type="Gene3D" id="3.40.1310.30">
    <property type="match status" value="1"/>
</dbReference>
<accession>A0A443LKZ9</accession>
<dbReference type="InterPro" id="IPR000605">
    <property type="entry name" value="Helicase_SF3_ssDNA/RNA_vir"/>
</dbReference>
<dbReference type="GO" id="GO:0003677">
    <property type="term" value="F:DNA binding"/>
    <property type="evidence" value="ECO:0007669"/>
    <property type="project" value="InterPro"/>
</dbReference>
<dbReference type="Gene3D" id="3.40.50.300">
    <property type="entry name" value="P-loop containing nucleotide triphosphate hydrolases"/>
    <property type="match status" value="1"/>
</dbReference>
<dbReference type="GO" id="GO:0003724">
    <property type="term" value="F:RNA helicase activity"/>
    <property type="evidence" value="ECO:0007669"/>
    <property type="project" value="InterPro"/>
</dbReference>
<dbReference type="Proteomes" id="UP000285859">
    <property type="component" value="Unassembled WGS sequence"/>
</dbReference>
<dbReference type="Pfam" id="PF00910">
    <property type="entry name" value="RNA_helicase"/>
    <property type="match status" value="1"/>
</dbReference>
<dbReference type="Pfam" id="PF01719">
    <property type="entry name" value="Rep_OBD"/>
    <property type="match status" value="1"/>
</dbReference>
<dbReference type="EMBL" id="SAXH01000001">
    <property type="protein sequence ID" value="RWR49798.1"/>
    <property type="molecule type" value="Genomic_DNA"/>
</dbReference>
<reference evidence="3 4" key="1">
    <citation type="submission" date="2019-01" db="EMBL/GenBank/DDBJ databases">
        <title>Whole genome sequence of Lactococcus lactis isolated from cow milk.</title>
        <authorList>
            <person name="Sundararaman A."/>
            <person name="Tamang J.-P."/>
            <person name="Halami P."/>
        </authorList>
    </citation>
    <scope>NUCLEOTIDE SEQUENCE [LARGE SCALE GENOMIC DNA]</scope>
    <source>
        <strain evidence="3 4">C2D</strain>
    </source>
</reference>
<evidence type="ECO:0000259" key="1">
    <source>
        <dbReference type="Pfam" id="PF00910"/>
    </source>
</evidence>
<name>A0A443LKZ9_9LACT</name>
<comment type="caution">
    <text evidence="3">The sequence shown here is derived from an EMBL/GenBank/DDBJ whole genome shotgun (WGS) entry which is preliminary data.</text>
</comment>
<dbReference type="GO" id="GO:0005727">
    <property type="term" value="C:extrachromosomal circular DNA"/>
    <property type="evidence" value="ECO:0007669"/>
    <property type="project" value="InterPro"/>
</dbReference>
<proteinExistence type="predicted"/>
<evidence type="ECO:0000259" key="2">
    <source>
        <dbReference type="Pfam" id="PF01719"/>
    </source>
</evidence>
<dbReference type="GO" id="GO:0003723">
    <property type="term" value="F:RNA binding"/>
    <property type="evidence" value="ECO:0007669"/>
    <property type="project" value="InterPro"/>
</dbReference>
<dbReference type="InterPro" id="IPR002631">
    <property type="entry name" value="Plasmid_rep_OBD"/>
</dbReference>
<dbReference type="InterPro" id="IPR027417">
    <property type="entry name" value="P-loop_NTPase"/>
</dbReference>
<dbReference type="AlphaFoldDB" id="A0A443LKZ9"/>
<sequence length="456" mass="54250">MYFIEEKRIKQFVFEQQLKAEYWDWEDEKLELFDDWQANKALIFEEIYRRLKTLESDKVKLECISLIVHSLDKNDLNELVFPHVHLYGKYSDKRTITRIAKVLGIKVQYIEFPKDKNRYFEENQLAYLTHAQQPDKYQYPPLEVETFGTFDYSNFILSNAKKFEKQSATVKRKRTDESLDLINQQILKGELFLENILADDDLFLLYSNHKLQFKQAFDSYAERLAFKNLKDLTTGKYKLTVMYFQGKSSLGKSYLARTIAQKVREYAEENKFKSRIYSASSSNPFDDYYGEDIILLDDIRPDSLRKADWLKLLDPINTSRMSARFTNKQVVPRLILITNTQLPEQFFNIFKDEALDQYIRRINFCTILSEKQQGKGYEGGVYYQLSQTKRLFSPKVRNISAYEKEEINFDLEAIFSTDNQEEFTEKLLARYLLPRIYPKIEKDFEFLKSKMTESSD</sequence>
<dbReference type="SUPFAM" id="SSF52540">
    <property type="entry name" value="P-loop containing nucleoside triphosphate hydrolases"/>
    <property type="match status" value="1"/>
</dbReference>
<feature type="domain" description="Plasmid replication protein origin binding" evidence="2">
    <location>
        <begin position="67"/>
        <end position="151"/>
    </location>
</feature>
<dbReference type="RefSeq" id="WP_128267505.1">
    <property type="nucleotide sequence ID" value="NZ_CP092748.1"/>
</dbReference>
<evidence type="ECO:0000313" key="4">
    <source>
        <dbReference type="Proteomes" id="UP000285859"/>
    </source>
</evidence>
<gene>
    <name evidence="3" type="ORF">EO246_01400</name>
</gene>